<feature type="compositionally biased region" description="Basic and acidic residues" evidence="1">
    <location>
        <begin position="76"/>
        <end position="100"/>
    </location>
</feature>
<comment type="caution">
    <text evidence="2">The sequence shown here is derived from an EMBL/GenBank/DDBJ whole genome shotgun (WGS) entry which is preliminary data.</text>
</comment>
<sequence>MVPPVRDGRSAIRVSIGPTEMWTLPTTSSPIQAPRTVTAASPAARTRGRAGAVEPSAMGSNGAGSNGVGSNGAGARLREAAGEGDCEGRRKGWRDGRRKR</sequence>
<dbReference type="EMBL" id="BAAAIH010000046">
    <property type="protein sequence ID" value="GAA1290633.1"/>
    <property type="molecule type" value="Genomic_DNA"/>
</dbReference>
<proteinExistence type="predicted"/>
<feature type="compositionally biased region" description="Gly residues" evidence="1">
    <location>
        <begin position="61"/>
        <end position="72"/>
    </location>
</feature>
<reference evidence="3" key="1">
    <citation type="journal article" date="2019" name="Int. J. Syst. Evol. Microbiol.">
        <title>The Global Catalogue of Microorganisms (GCM) 10K type strain sequencing project: providing services to taxonomists for standard genome sequencing and annotation.</title>
        <authorList>
            <consortium name="The Broad Institute Genomics Platform"/>
            <consortium name="The Broad Institute Genome Sequencing Center for Infectious Disease"/>
            <person name="Wu L."/>
            <person name="Ma J."/>
        </authorList>
    </citation>
    <scope>NUCLEOTIDE SEQUENCE [LARGE SCALE GENOMIC DNA]</scope>
    <source>
        <strain evidence="3">JCM 11448</strain>
    </source>
</reference>
<protein>
    <submittedName>
        <fullName evidence="2">Uncharacterized protein</fullName>
    </submittedName>
</protein>
<accession>A0ABP4HZ47</accession>
<gene>
    <name evidence="2" type="ORF">GCM10009579_64120</name>
</gene>
<keyword evidence="3" id="KW-1185">Reference proteome</keyword>
<evidence type="ECO:0000313" key="3">
    <source>
        <dbReference type="Proteomes" id="UP001500282"/>
    </source>
</evidence>
<feature type="region of interest" description="Disordered" evidence="1">
    <location>
        <begin position="21"/>
        <end position="100"/>
    </location>
</feature>
<organism evidence="2 3">
    <name type="scientific">Streptomyces javensis</name>
    <dbReference type="NCBI Taxonomy" id="114698"/>
    <lineage>
        <taxon>Bacteria</taxon>
        <taxon>Bacillati</taxon>
        <taxon>Actinomycetota</taxon>
        <taxon>Actinomycetes</taxon>
        <taxon>Kitasatosporales</taxon>
        <taxon>Streptomycetaceae</taxon>
        <taxon>Streptomyces</taxon>
        <taxon>Streptomyces violaceusniger group</taxon>
    </lineage>
</organism>
<evidence type="ECO:0000313" key="2">
    <source>
        <dbReference type="EMBL" id="GAA1290633.1"/>
    </source>
</evidence>
<evidence type="ECO:0000256" key="1">
    <source>
        <dbReference type="SAM" id="MobiDB-lite"/>
    </source>
</evidence>
<dbReference type="Proteomes" id="UP001500282">
    <property type="component" value="Unassembled WGS sequence"/>
</dbReference>
<name>A0ABP4HZ47_9ACTN</name>